<accession>A0A2P5D4M3</accession>
<dbReference type="Proteomes" id="UP000237000">
    <property type="component" value="Unassembled WGS sequence"/>
</dbReference>
<dbReference type="AlphaFoldDB" id="A0A2P5D4M3"/>
<evidence type="ECO:0000313" key="2">
    <source>
        <dbReference type="Proteomes" id="UP000237000"/>
    </source>
</evidence>
<gene>
    <name evidence="1" type="ORF">TorRG33x02_262410</name>
</gene>
<keyword evidence="2" id="KW-1185">Reference proteome</keyword>
<evidence type="ECO:0000313" key="1">
    <source>
        <dbReference type="EMBL" id="PON68259.1"/>
    </source>
</evidence>
<dbReference type="InParanoid" id="A0A2P5D4M3"/>
<organism evidence="1 2">
    <name type="scientific">Trema orientale</name>
    <name type="common">Charcoal tree</name>
    <name type="synonym">Celtis orientalis</name>
    <dbReference type="NCBI Taxonomy" id="63057"/>
    <lineage>
        <taxon>Eukaryota</taxon>
        <taxon>Viridiplantae</taxon>
        <taxon>Streptophyta</taxon>
        <taxon>Embryophyta</taxon>
        <taxon>Tracheophyta</taxon>
        <taxon>Spermatophyta</taxon>
        <taxon>Magnoliopsida</taxon>
        <taxon>eudicotyledons</taxon>
        <taxon>Gunneridae</taxon>
        <taxon>Pentapetalae</taxon>
        <taxon>rosids</taxon>
        <taxon>fabids</taxon>
        <taxon>Rosales</taxon>
        <taxon>Cannabaceae</taxon>
        <taxon>Trema</taxon>
    </lineage>
</organism>
<proteinExistence type="predicted"/>
<dbReference type="EMBL" id="JXTC01000297">
    <property type="protein sequence ID" value="PON68259.1"/>
    <property type="molecule type" value="Genomic_DNA"/>
</dbReference>
<name>A0A2P5D4M3_TREOI</name>
<feature type="non-terminal residue" evidence="1">
    <location>
        <position position="1"/>
    </location>
</feature>
<sequence length="28" mass="3300">YFFFKCHYAQKMLKEGRHKGGVLKRGVA</sequence>
<comment type="caution">
    <text evidence="1">The sequence shown here is derived from an EMBL/GenBank/DDBJ whole genome shotgun (WGS) entry which is preliminary data.</text>
</comment>
<protein>
    <submittedName>
        <fullName evidence="1">Uncharacterized protein</fullName>
    </submittedName>
</protein>
<reference evidence="2" key="1">
    <citation type="submission" date="2016-06" db="EMBL/GenBank/DDBJ databases">
        <title>Parallel loss of symbiosis genes in relatives of nitrogen-fixing non-legume Parasponia.</title>
        <authorList>
            <person name="Van Velzen R."/>
            <person name="Holmer R."/>
            <person name="Bu F."/>
            <person name="Rutten L."/>
            <person name="Van Zeijl A."/>
            <person name="Liu W."/>
            <person name="Santuari L."/>
            <person name="Cao Q."/>
            <person name="Sharma T."/>
            <person name="Shen D."/>
            <person name="Roswanjaya Y."/>
            <person name="Wardhani T."/>
            <person name="Kalhor M.S."/>
            <person name="Jansen J."/>
            <person name="Van den Hoogen J."/>
            <person name="Gungor B."/>
            <person name="Hartog M."/>
            <person name="Hontelez J."/>
            <person name="Verver J."/>
            <person name="Yang W.-C."/>
            <person name="Schijlen E."/>
            <person name="Repin R."/>
            <person name="Schilthuizen M."/>
            <person name="Schranz E."/>
            <person name="Heidstra R."/>
            <person name="Miyata K."/>
            <person name="Fedorova E."/>
            <person name="Kohlen W."/>
            <person name="Bisseling T."/>
            <person name="Smit S."/>
            <person name="Geurts R."/>
        </authorList>
    </citation>
    <scope>NUCLEOTIDE SEQUENCE [LARGE SCALE GENOMIC DNA]</scope>
    <source>
        <strain evidence="2">cv. RG33-2</strain>
    </source>
</reference>